<evidence type="ECO:0000313" key="2">
    <source>
        <dbReference type="EMBL" id="KAK8596584.1"/>
    </source>
</evidence>
<dbReference type="PANTHER" id="PTHR33710:SF79">
    <property type="entry name" value="OS06G0205337 PROTEIN"/>
    <property type="match status" value="1"/>
</dbReference>
<reference evidence="2 3" key="1">
    <citation type="journal article" date="2024" name="G3 (Bethesda)">
        <title>Genome assembly of Hibiscus sabdariffa L. provides insights into metabolisms of medicinal natural products.</title>
        <authorList>
            <person name="Kim T."/>
        </authorList>
    </citation>
    <scope>NUCLEOTIDE SEQUENCE [LARGE SCALE GENOMIC DNA]</scope>
    <source>
        <strain evidence="2">TK-2024</strain>
        <tissue evidence="2">Old leaves</tissue>
    </source>
</reference>
<dbReference type="Proteomes" id="UP001472677">
    <property type="component" value="Unassembled WGS sequence"/>
</dbReference>
<dbReference type="SUPFAM" id="SSF56219">
    <property type="entry name" value="DNase I-like"/>
    <property type="match status" value="1"/>
</dbReference>
<feature type="domain" description="Endonuclease/exonuclease/phosphatase" evidence="1">
    <location>
        <begin position="5"/>
        <end position="123"/>
    </location>
</feature>
<sequence length="327" mass="37709">MSIVAWNARGLGNPNTTRALKDTLTKYSPNIVFLSETKKNKKYLQRLRSRNKLSGSFYVNPHGIQGGLALWWTENVSITIMRESLNFIDTLASLTGEESWQCTFTNGPPYTSKKQQFWAKFQNLRQCSTVKWSVIRDVNIVADQNDKDGRALVNKSQAQWFLGFMDASGHIELPIKGGMLTWSNLRCDNDAIAEKLDKILMSSEWSGAYPKAIGVLEAAVASDHNPIILILDRLKKKKKKNFKFESRWLIEEECHSNRNRQNAIVKIKDGSGRWIEDDKEISMVFQKHFQELYTKDENIDLDSKQLEFLRFSLLLWRYLGQLLPQVI</sequence>
<comment type="caution">
    <text evidence="2">The sequence shown here is derived from an EMBL/GenBank/DDBJ whole genome shotgun (WGS) entry which is preliminary data.</text>
</comment>
<name>A0ABR2G8M9_9ROSI</name>
<evidence type="ECO:0000259" key="1">
    <source>
        <dbReference type="Pfam" id="PF03372"/>
    </source>
</evidence>
<evidence type="ECO:0000313" key="3">
    <source>
        <dbReference type="Proteomes" id="UP001472677"/>
    </source>
</evidence>
<keyword evidence="3" id="KW-1185">Reference proteome</keyword>
<dbReference type="Gene3D" id="3.60.10.10">
    <property type="entry name" value="Endonuclease/exonuclease/phosphatase"/>
    <property type="match status" value="1"/>
</dbReference>
<accession>A0ABR2G8M9</accession>
<dbReference type="InterPro" id="IPR036691">
    <property type="entry name" value="Endo/exonu/phosph_ase_sf"/>
</dbReference>
<gene>
    <name evidence="2" type="ORF">V6N12_065067</name>
</gene>
<dbReference type="PANTHER" id="PTHR33710">
    <property type="entry name" value="BNAC02G09200D PROTEIN"/>
    <property type="match status" value="1"/>
</dbReference>
<proteinExistence type="predicted"/>
<dbReference type="InterPro" id="IPR005135">
    <property type="entry name" value="Endo/exonuclease/phosphatase"/>
</dbReference>
<dbReference type="EMBL" id="JBBPBM010000002">
    <property type="protein sequence ID" value="KAK8596584.1"/>
    <property type="molecule type" value="Genomic_DNA"/>
</dbReference>
<organism evidence="2 3">
    <name type="scientific">Hibiscus sabdariffa</name>
    <name type="common">roselle</name>
    <dbReference type="NCBI Taxonomy" id="183260"/>
    <lineage>
        <taxon>Eukaryota</taxon>
        <taxon>Viridiplantae</taxon>
        <taxon>Streptophyta</taxon>
        <taxon>Embryophyta</taxon>
        <taxon>Tracheophyta</taxon>
        <taxon>Spermatophyta</taxon>
        <taxon>Magnoliopsida</taxon>
        <taxon>eudicotyledons</taxon>
        <taxon>Gunneridae</taxon>
        <taxon>Pentapetalae</taxon>
        <taxon>rosids</taxon>
        <taxon>malvids</taxon>
        <taxon>Malvales</taxon>
        <taxon>Malvaceae</taxon>
        <taxon>Malvoideae</taxon>
        <taxon>Hibiscus</taxon>
    </lineage>
</organism>
<protein>
    <recommendedName>
        <fullName evidence="1">Endonuclease/exonuclease/phosphatase domain-containing protein</fullName>
    </recommendedName>
</protein>
<dbReference type="Pfam" id="PF03372">
    <property type="entry name" value="Exo_endo_phos"/>
    <property type="match status" value="1"/>
</dbReference>